<keyword evidence="2" id="KW-1185">Reference proteome</keyword>
<protein>
    <submittedName>
        <fullName evidence="1">Uncharacterized protein</fullName>
    </submittedName>
</protein>
<comment type="caution">
    <text evidence="1">The sequence shown here is derived from an EMBL/GenBank/DDBJ whole genome shotgun (WGS) entry which is preliminary data.</text>
</comment>
<name>A0AAV9JSF3_9PEZI</name>
<sequence length="264" mass="30097">MGLMDVDIDQTLDDEYRADNVRRSGVCVIWNVTEDYGYWTVRVRIRELSHVLELTASAPSSAEKATIRRTDGAKCVACEPGVQTRLMRRPMKAEKSSYILFEAMHIRTQNEITIFKLDVDSSGKVLTPPDAAADSNGHHFPSPNQAYTLMKHVVTFEMQEMWRKEELRDVGTERALTWAHHDLSTRQPTAPQDAPPKPKKVALYQRKLVVEDAADSANRIEFSIIKICIAEGKRRKFDAKHDLGVEDRLLLRCRASVEHVRSPR</sequence>
<evidence type="ECO:0000313" key="1">
    <source>
        <dbReference type="EMBL" id="KAK4548175.1"/>
    </source>
</evidence>
<dbReference type="EMBL" id="JAVFHQ010000008">
    <property type="protein sequence ID" value="KAK4548175.1"/>
    <property type="molecule type" value="Genomic_DNA"/>
</dbReference>
<evidence type="ECO:0000313" key="2">
    <source>
        <dbReference type="Proteomes" id="UP001324427"/>
    </source>
</evidence>
<dbReference type="Proteomes" id="UP001324427">
    <property type="component" value="Unassembled WGS sequence"/>
</dbReference>
<gene>
    <name evidence="1" type="ORF">LTR36_010044</name>
</gene>
<proteinExistence type="predicted"/>
<dbReference type="AlphaFoldDB" id="A0AAV9JSF3"/>
<reference evidence="1 2" key="1">
    <citation type="submission" date="2021-11" db="EMBL/GenBank/DDBJ databases">
        <title>Black yeast isolated from Biological Soil Crust.</title>
        <authorList>
            <person name="Kurbessoian T."/>
        </authorList>
    </citation>
    <scope>NUCLEOTIDE SEQUENCE [LARGE SCALE GENOMIC DNA]</scope>
    <source>
        <strain evidence="1 2">CCFEE 5522</strain>
    </source>
</reference>
<organism evidence="1 2">
    <name type="scientific">Oleoguttula mirabilis</name>
    <dbReference type="NCBI Taxonomy" id="1507867"/>
    <lineage>
        <taxon>Eukaryota</taxon>
        <taxon>Fungi</taxon>
        <taxon>Dikarya</taxon>
        <taxon>Ascomycota</taxon>
        <taxon>Pezizomycotina</taxon>
        <taxon>Dothideomycetes</taxon>
        <taxon>Dothideomycetidae</taxon>
        <taxon>Mycosphaerellales</taxon>
        <taxon>Teratosphaeriaceae</taxon>
        <taxon>Oleoguttula</taxon>
    </lineage>
</organism>
<accession>A0AAV9JSF3</accession>